<organism evidence="2 3">
    <name type="scientific">Yersinia intermedia</name>
    <dbReference type="NCBI Taxonomy" id="631"/>
    <lineage>
        <taxon>Bacteria</taxon>
        <taxon>Pseudomonadati</taxon>
        <taxon>Pseudomonadota</taxon>
        <taxon>Gammaproteobacteria</taxon>
        <taxon>Enterobacterales</taxon>
        <taxon>Yersiniaceae</taxon>
        <taxon>Yersinia</taxon>
    </lineage>
</organism>
<evidence type="ECO:0000313" key="3">
    <source>
        <dbReference type="Proteomes" id="UP000043316"/>
    </source>
</evidence>
<evidence type="ECO:0000313" key="2">
    <source>
        <dbReference type="EMBL" id="CRY53234.1"/>
    </source>
</evidence>
<proteinExistence type="predicted"/>
<evidence type="ECO:0000256" key="1">
    <source>
        <dbReference type="SAM" id="Coils"/>
    </source>
</evidence>
<feature type="coiled-coil region" evidence="1">
    <location>
        <begin position="69"/>
        <end position="124"/>
    </location>
</feature>
<dbReference type="PANTHER" id="PTHR30469:SF33">
    <property type="entry name" value="SLR1207 PROTEIN"/>
    <property type="match status" value="1"/>
</dbReference>
<dbReference type="GO" id="GO:1990281">
    <property type="term" value="C:efflux pump complex"/>
    <property type="evidence" value="ECO:0007669"/>
    <property type="project" value="TreeGrafter"/>
</dbReference>
<dbReference type="Gene3D" id="2.40.30.170">
    <property type="match status" value="1"/>
</dbReference>
<sequence length="377" mass="42965">MVSRNNVTFYVIEPEIYQDTLFTRAVSVPQESIIVSSEYGGKVIEIVKPVFEQVLKGDVIARLSNYDLMLKKTSRIAEITEQINNLRNMRMHIEQNNRDAKISLQEAQHNIDIITKNLARYQSLDKKSLIARSEVETQLDLLKHWKVKQEIFNNYNNNNDISAPSQFKSIENTITRLEELLSFIDSGTGQLVITAPIDGTISMLDIELGQQLKPGANIATIDNLKSYYFNVDFSEYYLDKIKPKSHIYSNINGKDTRLLIESVSTLVENGKFKAKLIPIEYSVEPLKRGQSIEIKIPLQESNTPVLTVPIDSIVKDKYGNSFLYIYQEKSDHAIKTKVEVKRKNTIKAEIISGLTVGDRIVILPEIKNTEHTIIGFK</sequence>
<dbReference type="PANTHER" id="PTHR30469">
    <property type="entry name" value="MULTIDRUG RESISTANCE PROTEIN MDTA"/>
    <property type="match status" value="1"/>
</dbReference>
<dbReference type="Gene3D" id="2.40.50.100">
    <property type="match status" value="1"/>
</dbReference>
<dbReference type="EMBL" id="CWJI01000001">
    <property type="protein sequence ID" value="CRY53234.1"/>
    <property type="molecule type" value="Genomic_DNA"/>
</dbReference>
<dbReference type="Proteomes" id="UP000043316">
    <property type="component" value="Unassembled WGS sequence"/>
</dbReference>
<name>A0A0H5LQ98_YERIN</name>
<dbReference type="GO" id="GO:0015562">
    <property type="term" value="F:efflux transmembrane transporter activity"/>
    <property type="evidence" value="ECO:0007669"/>
    <property type="project" value="TreeGrafter"/>
</dbReference>
<dbReference type="AlphaFoldDB" id="A0A0H5LQ98"/>
<dbReference type="NCBIfam" id="NF038010">
    <property type="entry name" value="ABC_adapt_DarC"/>
    <property type="match status" value="1"/>
</dbReference>
<gene>
    <name evidence="2" type="ORF">ERS008476_00117</name>
</gene>
<dbReference type="Gene3D" id="2.40.420.20">
    <property type="match status" value="1"/>
</dbReference>
<protein>
    <submittedName>
        <fullName evidence="2">RND family efflux transporter MFP subunit</fullName>
    </submittedName>
</protein>
<keyword evidence="1" id="KW-0175">Coiled coil</keyword>
<accession>A0A0H5LQ98</accession>
<dbReference type="SUPFAM" id="SSF111369">
    <property type="entry name" value="HlyD-like secretion proteins"/>
    <property type="match status" value="1"/>
</dbReference>
<dbReference type="Gene3D" id="1.10.287.470">
    <property type="entry name" value="Helix hairpin bin"/>
    <property type="match status" value="1"/>
</dbReference>
<reference evidence="3" key="1">
    <citation type="submission" date="2015-03" db="EMBL/GenBank/DDBJ databases">
        <authorList>
            <consortium name="Pathogen Informatics"/>
        </authorList>
    </citation>
    <scope>NUCLEOTIDE SEQUENCE [LARGE SCALE GENOMIC DNA]</scope>
    <source>
        <strain evidence="3">R148</strain>
    </source>
</reference>